<dbReference type="Pfam" id="PF08241">
    <property type="entry name" value="Methyltransf_11"/>
    <property type="match status" value="1"/>
</dbReference>
<dbReference type="InterPro" id="IPR013216">
    <property type="entry name" value="Methyltransf_11"/>
</dbReference>
<dbReference type="InterPro" id="IPR029063">
    <property type="entry name" value="SAM-dependent_MTases_sf"/>
</dbReference>
<dbReference type="SUPFAM" id="SSF53335">
    <property type="entry name" value="S-adenosyl-L-methionine-dependent methyltransferases"/>
    <property type="match status" value="1"/>
</dbReference>
<feature type="domain" description="Methyltransferase type 11" evidence="1">
    <location>
        <begin position="62"/>
        <end position="104"/>
    </location>
</feature>
<dbReference type="CDD" id="cd02440">
    <property type="entry name" value="AdoMet_MTases"/>
    <property type="match status" value="1"/>
</dbReference>
<sequence length="193" mass="22333">MINNQTQIRINKMQEFIGETKDKIVLEIGIGEYEFDIKTKKKYTLDIVGKYKPDLLCDLNKEVIPLDDETVDLVIVGEVLEHLINPYNVVREFYRILKPNGIVVASSPNICSLVNRFRMIFGNLPTYCAEPIDEENPERHIVDFNKKYFKDIFNKADFEIERITSNGIISKGIVISEFCPTSWGETLIIKVRK</sequence>
<accession>A0A0F9V0I9</accession>
<dbReference type="Gene3D" id="3.40.50.150">
    <property type="entry name" value="Vaccinia Virus protein VP39"/>
    <property type="match status" value="1"/>
</dbReference>
<dbReference type="AlphaFoldDB" id="A0A0F9V0I9"/>
<protein>
    <recommendedName>
        <fullName evidence="1">Methyltransferase type 11 domain-containing protein</fullName>
    </recommendedName>
</protein>
<reference evidence="2" key="1">
    <citation type="journal article" date="2015" name="Nature">
        <title>Complex archaea that bridge the gap between prokaryotes and eukaryotes.</title>
        <authorList>
            <person name="Spang A."/>
            <person name="Saw J.H."/>
            <person name="Jorgensen S.L."/>
            <person name="Zaremba-Niedzwiedzka K."/>
            <person name="Martijn J."/>
            <person name="Lind A.E."/>
            <person name="van Eijk R."/>
            <person name="Schleper C."/>
            <person name="Guy L."/>
            <person name="Ettema T.J."/>
        </authorList>
    </citation>
    <scope>NUCLEOTIDE SEQUENCE</scope>
</reference>
<organism evidence="2">
    <name type="scientific">marine sediment metagenome</name>
    <dbReference type="NCBI Taxonomy" id="412755"/>
    <lineage>
        <taxon>unclassified sequences</taxon>
        <taxon>metagenomes</taxon>
        <taxon>ecological metagenomes</taxon>
    </lineage>
</organism>
<comment type="caution">
    <text evidence="2">The sequence shown here is derived from an EMBL/GenBank/DDBJ whole genome shotgun (WGS) entry which is preliminary data.</text>
</comment>
<evidence type="ECO:0000259" key="1">
    <source>
        <dbReference type="Pfam" id="PF08241"/>
    </source>
</evidence>
<evidence type="ECO:0000313" key="2">
    <source>
        <dbReference type="EMBL" id="KKN67031.1"/>
    </source>
</evidence>
<proteinExistence type="predicted"/>
<dbReference type="EMBL" id="LAZR01000485">
    <property type="protein sequence ID" value="KKN67031.1"/>
    <property type="molecule type" value="Genomic_DNA"/>
</dbReference>
<gene>
    <name evidence="2" type="ORF">LCGC14_0465850</name>
</gene>
<dbReference type="GO" id="GO:0008757">
    <property type="term" value="F:S-adenosylmethionine-dependent methyltransferase activity"/>
    <property type="evidence" value="ECO:0007669"/>
    <property type="project" value="InterPro"/>
</dbReference>
<name>A0A0F9V0I9_9ZZZZ</name>